<evidence type="ECO:0000313" key="10">
    <source>
        <dbReference type="Proteomes" id="UP000177614"/>
    </source>
</evidence>
<dbReference type="Gene3D" id="3.30.1490.190">
    <property type="match status" value="1"/>
</dbReference>
<evidence type="ECO:0000256" key="2">
    <source>
        <dbReference type="ARBA" id="ARBA00022491"/>
    </source>
</evidence>
<accession>A0A1F4XN22</accession>
<organism evidence="9 10">
    <name type="scientific">Candidatus Abawacabacteria bacterium RBG_16_42_10</name>
    <dbReference type="NCBI Taxonomy" id="1817814"/>
    <lineage>
        <taxon>Bacteria</taxon>
        <taxon>Candidatus Abawacaibacteriota</taxon>
    </lineage>
</organism>
<evidence type="ECO:0000313" key="9">
    <source>
        <dbReference type="EMBL" id="OGC82483.1"/>
    </source>
</evidence>
<dbReference type="InterPro" id="IPR036388">
    <property type="entry name" value="WH-like_DNA-bd_sf"/>
</dbReference>
<dbReference type="Pfam" id="PF01475">
    <property type="entry name" value="FUR"/>
    <property type="match status" value="1"/>
</dbReference>
<feature type="binding site" evidence="7">
    <location>
        <position position="91"/>
    </location>
    <ligand>
        <name>Zn(2+)</name>
        <dbReference type="ChEBI" id="CHEBI:29105"/>
    </ligand>
</feature>
<gene>
    <name evidence="9" type="ORF">A2V81_00295</name>
</gene>
<dbReference type="PANTHER" id="PTHR33202">
    <property type="entry name" value="ZINC UPTAKE REGULATION PROTEIN"/>
    <property type="match status" value="1"/>
</dbReference>
<sequence length="145" mass="16673">MDDSVKLLGDKKISLTLQRRVILEELMKRSDHPSAEELFNCLRGKTRKLSLATIYRTLETLLENNLIVEHTQGKNAARFEIAKGQHYHVICLKCQKMEDIFGVTIQSLEDEIAKMTSYRIEKHRLDVYGLCPDCRVSQIPIQAEG</sequence>
<dbReference type="SUPFAM" id="SSF46785">
    <property type="entry name" value="Winged helix' DNA-binding domain"/>
    <property type="match status" value="1"/>
</dbReference>
<reference evidence="9 10" key="1">
    <citation type="journal article" date="2016" name="Nat. Commun.">
        <title>Thousands of microbial genomes shed light on interconnected biogeochemical processes in an aquifer system.</title>
        <authorList>
            <person name="Anantharaman K."/>
            <person name="Brown C.T."/>
            <person name="Hug L.A."/>
            <person name="Sharon I."/>
            <person name="Castelle C.J."/>
            <person name="Probst A.J."/>
            <person name="Thomas B.C."/>
            <person name="Singh A."/>
            <person name="Wilkins M.J."/>
            <person name="Karaoz U."/>
            <person name="Brodie E.L."/>
            <person name="Williams K.H."/>
            <person name="Hubbard S.S."/>
            <person name="Banfield J.F."/>
        </authorList>
    </citation>
    <scope>NUCLEOTIDE SEQUENCE [LARGE SCALE GENOMIC DNA]</scope>
</reference>
<evidence type="ECO:0000256" key="4">
    <source>
        <dbReference type="ARBA" id="ARBA00023015"/>
    </source>
</evidence>
<feature type="binding site" evidence="7">
    <location>
        <position position="94"/>
    </location>
    <ligand>
        <name>Zn(2+)</name>
        <dbReference type="ChEBI" id="CHEBI:29105"/>
    </ligand>
</feature>
<dbReference type="GO" id="GO:0000976">
    <property type="term" value="F:transcription cis-regulatory region binding"/>
    <property type="evidence" value="ECO:0007669"/>
    <property type="project" value="TreeGrafter"/>
</dbReference>
<dbReference type="AlphaFoldDB" id="A0A1F4XN22"/>
<dbReference type="InterPro" id="IPR002481">
    <property type="entry name" value="FUR"/>
</dbReference>
<dbReference type="Proteomes" id="UP000177614">
    <property type="component" value="Unassembled WGS sequence"/>
</dbReference>
<keyword evidence="6" id="KW-0804">Transcription</keyword>
<evidence type="ECO:0000256" key="7">
    <source>
        <dbReference type="PIRSR" id="PIRSR602481-1"/>
    </source>
</evidence>
<dbReference type="GO" id="GO:0045892">
    <property type="term" value="P:negative regulation of DNA-templated transcription"/>
    <property type="evidence" value="ECO:0007669"/>
    <property type="project" value="TreeGrafter"/>
</dbReference>
<feature type="binding site" evidence="7">
    <location>
        <position position="134"/>
    </location>
    <ligand>
        <name>Zn(2+)</name>
        <dbReference type="ChEBI" id="CHEBI:29105"/>
    </ligand>
</feature>
<keyword evidence="5" id="KW-0238">DNA-binding</keyword>
<comment type="cofactor">
    <cofactor evidence="8">
        <name>Mn(2+)</name>
        <dbReference type="ChEBI" id="CHEBI:29035"/>
    </cofactor>
    <cofactor evidence="8">
        <name>Fe(2+)</name>
        <dbReference type="ChEBI" id="CHEBI:29033"/>
    </cofactor>
    <text evidence="8">Binds 1 Mn(2+) or Fe(2+) ion per subunit.</text>
</comment>
<evidence type="ECO:0000256" key="1">
    <source>
        <dbReference type="ARBA" id="ARBA00007957"/>
    </source>
</evidence>
<dbReference type="GO" id="GO:0008270">
    <property type="term" value="F:zinc ion binding"/>
    <property type="evidence" value="ECO:0007669"/>
    <property type="project" value="TreeGrafter"/>
</dbReference>
<evidence type="ECO:0008006" key="11">
    <source>
        <dbReference type="Google" id="ProtNLM"/>
    </source>
</evidence>
<feature type="binding site" evidence="8">
    <location>
        <position position="123"/>
    </location>
    <ligand>
        <name>Fe cation</name>
        <dbReference type="ChEBI" id="CHEBI:24875"/>
    </ligand>
</feature>
<name>A0A1F4XN22_9BACT</name>
<evidence type="ECO:0000256" key="5">
    <source>
        <dbReference type="ARBA" id="ARBA00023125"/>
    </source>
</evidence>
<protein>
    <recommendedName>
        <fullName evidence="11">Transcriptional repressor</fullName>
    </recommendedName>
</protein>
<dbReference type="EMBL" id="MEWR01000006">
    <property type="protein sequence ID" value="OGC82483.1"/>
    <property type="molecule type" value="Genomic_DNA"/>
</dbReference>
<proteinExistence type="inferred from homology"/>
<dbReference type="InterPro" id="IPR036390">
    <property type="entry name" value="WH_DNA-bd_sf"/>
</dbReference>
<dbReference type="Gene3D" id="1.10.10.10">
    <property type="entry name" value="Winged helix-like DNA-binding domain superfamily/Winged helix DNA-binding domain"/>
    <property type="match status" value="1"/>
</dbReference>
<dbReference type="InterPro" id="IPR043135">
    <property type="entry name" value="Fur_C"/>
</dbReference>
<comment type="cofactor">
    <cofactor evidence="7">
        <name>Zn(2+)</name>
        <dbReference type="ChEBI" id="CHEBI:29105"/>
    </cofactor>
    <text evidence="7">Binds 1 zinc ion per subunit.</text>
</comment>
<evidence type="ECO:0000256" key="6">
    <source>
        <dbReference type="ARBA" id="ARBA00023163"/>
    </source>
</evidence>
<keyword evidence="3 7" id="KW-0862">Zinc</keyword>
<dbReference type="GO" id="GO:0003700">
    <property type="term" value="F:DNA-binding transcription factor activity"/>
    <property type="evidence" value="ECO:0007669"/>
    <property type="project" value="InterPro"/>
</dbReference>
<keyword evidence="2" id="KW-0678">Repressor</keyword>
<feature type="binding site" evidence="7">
    <location>
        <position position="131"/>
    </location>
    <ligand>
        <name>Zn(2+)</name>
        <dbReference type="ChEBI" id="CHEBI:29105"/>
    </ligand>
</feature>
<keyword evidence="7" id="KW-0479">Metal-binding</keyword>
<dbReference type="CDD" id="cd07153">
    <property type="entry name" value="Fur_like"/>
    <property type="match status" value="1"/>
</dbReference>
<dbReference type="GO" id="GO:1900376">
    <property type="term" value="P:regulation of secondary metabolite biosynthetic process"/>
    <property type="evidence" value="ECO:0007669"/>
    <property type="project" value="TreeGrafter"/>
</dbReference>
<dbReference type="PANTHER" id="PTHR33202:SF7">
    <property type="entry name" value="FERRIC UPTAKE REGULATION PROTEIN"/>
    <property type="match status" value="1"/>
</dbReference>
<comment type="similarity">
    <text evidence="1">Belongs to the Fur family.</text>
</comment>
<evidence type="ECO:0000256" key="8">
    <source>
        <dbReference type="PIRSR" id="PIRSR602481-2"/>
    </source>
</evidence>
<keyword evidence="4" id="KW-0805">Transcription regulation</keyword>
<comment type="caution">
    <text evidence="9">The sequence shown here is derived from an EMBL/GenBank/DDBJ whole genome shotgun (WGS) entry which is preliminary data.</text>
</comment>
<dbReference type="STRING" id="1817814.A2V81_00295"/>
<keyword evidence="8" id="KW-0408">Iron</keyword>
<evidence type="ECO:0000256" key="3">
    <source>
        <dbReference type="ARBA" id="ARBA00022833"/>
    </source>
</evidence>